<dbReference type="EMBL" id="CAJVPP010002597">
    <property type="protein sequence ID" value="CAG8605295.1"/>
    <property type="molecule type" value="Genomic_DNA"/>
</dbReference>
<sequence>MDNTFDDIFIGSNISNFQYEEDEEIGLSDSDKEDNSKLNNLEQLTSHHHHIQSKDEPIMIGLLVSLLDLKLEILSN</sequence>
<evidence type="ECO:0000313" key="1">
    <source>
        <dbReference type="EMBL" id="CAG8605295.1"/>
    </source>
</evidence>
<evidence type="ECO:0000313" key="2">
    <source>
        <dbReference type="Proteomes" id="UP000789375"/>
    </source>
</evidence>
<dbReference type="Proteomes" id="UP000789375">
    <property type="component" value="Unassembled WGS sequence"/>
</dbReference>
<proteinExistence type="predicted"/>
<accession>A0A9N9GEW3</accession>
<gene>
    <name evidence="1" type="ORF">FMOSSE_LOCUS9168</name>
</gene>
<reference evidence="1" key="1">
    <citation type="submission" date="2021-06" db="EMBL/GenBank/DDBJ databases">
        <authorList>
            <person name="Kallberg Y."/>
            <person name="Tangrot J."/>
            <person name="Rosling A."/>
        </authorList>
    </citation>
    <scope>NUCLEOTIDE SEQUENCE</scope>
    <source>
        <strain evidence="1">87-6 pot B 2015</strain>
    </source>
</reference>
<name>A0A9N9GEW3_FUNMO</name>
<keyword evidence="2" id="KW-1185">Reference proteome</keyword>
<comment type="caution">
    <text evidence="1">The sequence shown here is derived from an EMBL/GenBank/DDBJ whole genome shotgun (WGS) entry which is preliminary data.</text>
</comment>
<protein>
    <submittedName>
        <fullName evidence="1">3636_t:CDS:1</fullName>
    </submittedName>
</protein>
<organism evidence="1 2">
    <name type="scientific">Funneliformis mosseae</name>
    <name type="common">Endomycorrhizal fungus</name>
    <name type="synonym">Glomus mosseae</name>
    <dbReference type="NCBI Taxonomy" id="27381"/>
    <lineage>
        <taxon>Eukaryota</taxon>
        <taxon>Fungi</taxon>
        <taxon>Fungi incertae sedis</taxon>
        <taxon>Mucoromycota</taxon>
        <taxon>Glomeromycotina</taxon>
        <taxon>Glomeromycetes</taxon>
        <taxon>Glomerales</taxon>
        <taxon>Glomeraceae</taxon>
        <taxon>Funneliformis</taxon>
    </lineage>
</organism>
<dbReference type="AlphaFoldDB" id="A0A9N9GEW3"/>